<dbReference type="EMBL" id="FSRA01000001">
    <property type="protein sequence ID" value="SIN75779.1"/>
    <property type="molecule type" value="Genomic_DNA"/>
</dbReference>
<gene>
    <name evidence="4" type="ORF">SAMN04488055_1172</name>
</gene>
<dbReference type="STRING" id="536979.SAMN04488055_1172"/>
<dbReference type="GO" id="GO:0032259">
    <property type="term" value="P:methylation"/>
    <property type="evidence" value="ECO:0007669"/>
    <property type="project" value="UniProtKB-KW"/>
</dbReference>
<accession>A0A1N6DYB8</accession>
<dbReference type="SUPFAM" id="SSF53335">
    <property type="entry name" value="S-adenosyl-L-methionine-dependent methyltransferases"/>
    <property type="match status" value="1"/>
</dbReference>
<protein>
    <submittedName>
        <fullName evidence="4">Methyltransferase domain-containing protein</fullName>
    </submittedName>
</protein>
<dbReference type="RefSeq" id="WP_074238333.1">
    <property type="nucleotide sequence ID" value="NZ_FSRA01000001.1"/>
</dbReference>
<dbReference type="CDD" id="cd02440">
    <property type="entry name" value="AdoMet_MTases"/>
    <property type="match status" value="1"/>
</dbReference>
<keyword evidence="2 4" id="KW-0808">Transferase</keyword>
<dbReference type="GO" id="GO:0008168">
    <property type="term" value="F:methyltransferase activity"/>
    <property type="evidence" value="ECO:0007669"/>
    <property type="project" value="UniProtKB-KW"/>
</dbReference>
<dbReference type="AlphaFoldDB" id="A0A1N6DYB8"/>
<evidence type="ECO:0000256" key="2">
    <source>
        <dbReference type="ARBA" id="ARBA00022679"/>
    </source>
</evidence>
<sequence>MKINERFTWAVDVLNIKPSDHLLEIGCGAGILAEQIGGRLTAGTITAIDSSAAMIKIASRKNIANAHFITSDFASAALPGNAYHKILAFNVNFFWKDPATELALIRKYLKRNGKLYVFYQAPYDITITAAKPIEEKLRSQGYKIVDTIFKKLSPASAFCIVAT</sequence>
<dbReference type="InterPro" id="IPR029063">
    <property type="entry name" value="SAM-dependent_MTases_sf"/>
</dbReference>
<evidence type="ECO:0000256" key="1">
    <source>
        <dbReference type="ARBA" id="ARBA00022603"/>
    </source>
</evidence>
<dbReference type="OrthoDB" id="9789123at2"/>
<keyword evidence="1 4" id="KW-0489">Methyltransferase</keyword>
<feature type="domain" description="Methyltransferase" evidence="3">
    <location>
        <begin position="23"/>
        <end position="113"/>
    </location>
</feature>
<organism evidence="4 5">
    <name type="scientific">Chitinophaga niabensis</name>
    <dbReference type="NCBI Taxonomy" id="536979"/>
    <lineage>
        <taxon>Bacteria</taxon>
        <taxon>Pseudomonadati</taxon>
        <taxon>Bacteroidota</taxon>
        <taxon>Chitinophagia</taxon>
        <taxon>Chitinophagales</taxon>
        <taxon>Chitinophagaceae</taxon>
        <taxon>Chitinophaga</taxon>
    </lineage>
</organism>
<dbReference type="Gene3D" id="3.40.50.150">
    <property type="entry name" value="Vaccinia Virus protein VP39"/>
    <property type="match status" value="1"/>
</dbReference>
<keyword evidence="5" id="KW-1185">Reference proteome</keyword>
<dbReference type="PANTHER" id="PTHR43861:SF1">
    <property type="entry name" value="TRANS-ACONITATE 2-METHYLTRANSFERASE"/>
    <property type="match status" value="1"/>
</dbReference>
<proteinExistence type="predicted"/>
<dbReference type="Pfam" id="PF13649">
    <property type="entry name" value="Methyltransf_25"/>
    <property type="match status" value="1"/>
</dbReference>
<dbReference type="PANTHER" id="PTHR43861">
    <property type="entry name" value="TRANS-ACONITATE 2-METHYLTRANSFERASE-RELATED"/>
    <property type="match status" value="1"/>
</dbReference>
<dbReference type="Proteomes" id="UP000185003">
    <property type="component" value="Unassembled WGS sequence"/>
</dbReference>
<evidence type="ECO:0000313" key="5">
    <source>
        <dbReference type="Proteomes" id="UP000185003"/>
    </source>
</evidence>
<dbReference type="InterPro" id="IPR041698">
    <property type="entry name" value="Methyltransf_25"/>
</dbReference>
<reference evidence="4 5" key="1">
    <citation type="submission" date="2016-11" db="EMBL/GenBank/DDBJ databases">
        <authorList>
            <person name="Jaros S."/>
            <person name="Januszkiewicz K."/>
            <person name="Wedrychowicz H."/>
        </authorList>
    </citation>
    <scope>NUCLEOTIDE SEQUENCE [LARGE SCALE GENOMIC DNA]</scope>
    <source>
        <strain evidence="4 5">DSM 24787</strain>
    </source>
</reference>
<name>A0A1N6DYB8_9BACT</name>
<evidence type="ECO:0000313" key="4">
    <source>
        <dbReference type="EMBL" id="SIN75779.1"/>
    </source>
</evidence>
<evidence type="ECO:0000259" key="3">
    <source>
        <dbReference type="Pfam" id="PF13649"/>
    </source>
</evidence>